<dbReference type="InterPro" id="IPR005940">
    <property type="entry name" value="Anthranilate_Pribosyl_Tfrase"/>
</dbReference>
<dbReference type="InterPro" id="IPR035902">
    <property type="entry name" value="Nuc_phospho_transferase"/>
</dbReference>
<dbReference type="Pfam" id="PF00591">
    <property type="entry name" value="Glycos_transf_3"/>
    <property type="match status" value="1"/>
</dbReference>
<name>A0A9Q0HBZ0_9MAGN</name>
<dbReference type="SUPFAM" id="SSF52418">
    <property type="entry name" value="Nucleoside phosphorylase/phosphoribosyltransferase catalytic domain"/>
    <property type="match status" value="1"/>
</dbReference>
<sequence length="337" mass="36734">MFLGAPFVCRCQFHSKFQCNTYPVLIPSPDNLQGHLIYILFGSFDSIWTIWKDCCFPRVALQSGLQPNGNKLEMAAHGVRIPAFHAGIPRNPFETQKCLFCAPAVQIKQKGSMASVTSAPGVLQSPTHSITSFKELIESLISKVDLSEDEAEASLEFLLHDVDEELISAFLVLLRAKGETFEEVGKMAEALQRLGMKRGLVVHSEGLDEMSSLGGGLALDVTPEKIEKFSFDPLDFETQRCTLESLKGGCPEYNAEVLRRVLSGERGSVADALILNAAAALIVSGCVSSLSEGVTLARETHQSGKASQKLESWMHISKDERKEEREATGMVGSVLTG</sequence>
<keyword evidence="5" id="KW-1185">Reference proteome</keyword>
<dbReference type="EMBL" id="JAMYWD010000009">
    <property type="protein sequence ID" value="KAJ4961272.1"/>
    <property type="molecule type" value="Genomic_DNA"/>
</dbReference>
<reference evidence="4" key="1">
    <citation type="journal article" date="2023" name="Plant J.">
        <title>The genome of the king protea, Protea cynaroides.</title>
        <authorList>
            <person name="Chang J."/>
            <person name="Duong T.A."/>
            <person name="Schoeman C."/>
            <person name="Ma X."/>
            <person name="Roodt D."/>
            <person name="Barker N."/>
            <person name="Li Z."/>
            <person name="Van de Peer Y."/>
            <person name="Mizrachi E."/>
        </authorList>
    </citation>
    <scope>NUCLEOTIDE SEQUENCE</scope>
    <source>
        <tissue evidence="4">Young leaves</tissue>
    </source>
</reference>
<evidence type="ECO:0000256" key="2">
    <source>
        <dbReference type="ARBA" id="ARBA00022679"/>
    </source>
</evidence>
<dbReference type="PANTHER" id="PTHR43285">
    <property type="entry name" value="ANTHRANILATE PHOSPHORIBOSYLTRANSFERASE"/>
    <property type="match status" value="1"/>
</dbReference>
<proteinExistence type="predicted"/>
<dbReference type="InterPro" id="IPR000312">
    <property type="entry name" value="Glycosyl_Trfase_fam3"/>
</dbReference>
<protein>
    <recommendedName>
        <fullName evidence="3">Glycosyl transferase family 3 domain-containing protein</fullName>
    </recommendedName>
</protein>
<dbReference type="GO" id="GO:0004048">
    <property type="term" value="F:anthranilate phosphoribosyltransferase activity"/>
    <property type="evidence" value="ECO:0007669"/>
    <property type="project" value="InterPro"/>
</dbReference>
<evidence type="ECO:0000259" key="3">
    <source>
        <dbReference type="Pfam" id="PF00591"/>
    </source>
</evidence>
<dbReference type="SUPFAM" id="SSF47648">
    <property type="entry name" value="Nucleoside phosphorylase/phosphoribosyltransferase N-terminal domain"/>
    <property type="match status" value="1"/>
</dbReference>
<dbReference type="OrthoDB" id="427800at2759"/>
<organism evidence="4 5">
    <name type="scientific">Protea cynaroides</name>
    <dbReference type="NCBI Taxonomy" id="273540"/>
    <lineage>
        <taxon>Eukaryota</taxon>
        <taxon>Viridiplantae</taxon>
        <taxon>Streptophyta</taxon>
        <taxon>Embryophyta</taxon>
        <taxon>Tracheophyta</taxon>
        <taxon>Spermatophyta</taxon>
        <taxon>Magnoliopsida</taxon>
        <taxon>Proteales</taxon>
        <taxon>Proteaceae</taxon>
        <taxon>Protea</taxon>
    </lineage>
</organism>
<comment type="caution">
    <text evidence="4">The sequence shown here is derived from an EMBL/GenBank/DDBJ whole genome shotgun (WGS) entry which is preliminary data.</text>
</comment>
<gene>
    <name evidence="4" type="ORF">NE237_021182</name>
</gene>
<dbReference type="Gene3D" id="3.40.1030.10">
    <property type="entry name" value="Nucleoside phosphorylase/phosphoribosyltransferase catalytic domain"/>
    <property type="match status" value="1"/>
</dbReference>
<accession>A0A9Q0HBZ0</accession>
<dbReference type="GO" id="GO:0000162">
    <property type="term" value="P:L-tryptophan biosynthetic process"/>
    <property type="evidence" value="ECO:0007669"/>
    <property type="project" value="InterPro"/>
</dbReference>
<dbReference type="AlphaFoldDB" id="A0A9Q0HBZ0"/>
<keyword evidence="1" id="KW-0328">Glycosyltransferase</keyword>
<dbReference type="InterPro" id="IPR036320">
    <property type="entry name" value="Glycosyl_Trfase_fam3_N_dom_sf"/>
</dbReference>
<evidence type="ECO:0000313" key="4">
    <source>
        <dbReference type="EMBL" id="KAJ4961272.1"/>
    </source>
</evidence>
<feature type="domain" description="Glycosyl transferase family 3" evidence="3">
    <location>
        <begin position="183"/>
        <end position="306"/>
    </location>
</feature>
<dbReference type="Proteomes" id="UP001141806">
    <property type="component" value="Unassembled WGS sequence"/>
</dbReference>
<evidence type="ECO:0000256" key="1">
    <source>
        <dbReference type="ARBA" id="ARBA00022676"/>
    </source>
</evidence>
<keyword evidence="2" id="KW-0808">Transferase</keyword>
<dbReference type="PANTHER" id="PTHR43285:SF2">
    <property type="entry name" value="ANTHRANILATE PHOSPHORIBOSYLTRANSFERASE"/>
    <property type="match status" value="1"/>
</dbReference>
<dbReference type="GO" id="GO:0005829">
    <property type="term" value="C:cytosol"/>
    <property type="evidence" value="ECO:0007669"/>
    <property type="project" value="TreeGrafter"/>
</dbReference>
<evidence type="ECO:0000313" key="5">
    <source>
        <dbReference type="Proteomes" id="UP001141806"/>
    </source>
</evidence>